<keyword evidence="5" id="KW-1185">Reference proteome</keyword>
<dbReference type="SUPFAM" id="SSF56300">
    <property type="entry name" value="Metallo-dependent phosphatases"/>
    <property type="match status" value="1"/>
</dbReference>
<dbReference type="PROSITE" id="PS51318">
    <property type="entry name" value="TAT"/>
    <property type="match status" value="1"/>
</dbReference>
<feature type="domain" description="Phospholipase D N-terminal" evidence="3">
    <location>
        <begin position="49"/>
        <end position="156"/>
    </location>
</feature>
<dbReference type="InterPro" id="IPR038607">
    <property type="entry name" value="PhoD-like_sf"/>
</dbReference>
<reference evidence="5" key="1">
    <citation type="journal article" date="2011" name="J. Bacteriol.">
        <title>Genome sequences of eight morphologically diverse alphaproteobacteria.</title>
        <authorList>
            <consortium name="US DOE Joint Genome Institute"/>
            <person name="Brown P.J."/>
            <person name="Kysela D.T."/>
            <person name="Buechlein A."/>
            <person name="Hemmerich C."/>
            <person name="Brun Y.V."/>
        </authorList>
    </citation>
    <scope>NUCLEOTIDE SEQUENCE [LARGE SCALE GENOMIC DNA]</scope>
    <source>
        <strain evidence="5">ATCC 49814 / DSM 5838 / IFAM 1418</strain>
    </source>
</reference>
<dbReference type="PROSITE" id="PS51257">
    <property type="entry name" value="PROKAR_LIPOPROTEIN"/>
    <property type="match status" value="1"/>
</dbReference>
<dbReference type="Pfam" id="PF09423">
    <property type="entry name" value="PhoD"/>
    <property type="match status" value="1"/>
</dbReference>
<protein>
    <submittedName>
        <fullName evidence="4">Alkaline phosphatase</fullName>
        <ecNumber evidence="4">3.1.3.1</ecNumber>
    </submittedName>
</protein>
<evidence type="ECO:0000256" key="1">
    <source>
        <dbReference type="SAM" id="SignalP"/>
    </source>
</evidence>
<dbReference type="Pfam" id="PF16655">
    <property type="entry name" value="PhoD_N"/>
    <property type="match status" value="1"/>
</dbReference>
<dbReference type="EC" id="3.1.3.1" evidence="4"/>
<dbReference type="InterPro" id="IPR052900">
    <property type="entry name" value="Phospholipid_Metab_Enz"/>
</dbReference>
<dbReference type="EMBL" id="CP001678">
    <property type="protein sequence ID" value="ACT58654.1"/>
    <property type="molecule type" value="Genomic_DNA"/>
</dbReference>
<feature type="signal peptide" evidence="1">
    <location>
        <begin position="1"/>
        <end position="20"/>
    </location>
</feature>
<dbReference type="InterPro" id="IPR029052">
    <property type="entry name" value="Metallo-depent_PP-like"/>
</dbReference>
<proteinExistence type="predicted"/>
<keyword evidence="1" id="KW-0732">Signal</keyword>
<dbReference type="KEGG" id="hba:Hbal_0960"/>
<dbReference type="PANTHER" id="PTHR43606">
    <property type="entry name" value="PHOSPHATASE, PUTATIVE (AFU_ORTHOLOGUE AFUA_6G08710)-RELATED"/>
    <property type="match status" value="1"/>
</dbReference>
<sequence length="584" mass="64254">MRDISRRRFFYFGAASSALAAGCATQATGPLGQAEKSVTAFDGEASFSHGVAAGDATSDAVILWSRISPIADNGPIQGMVFISTEASDIENLSQLEKGSLTTLPTQRSVVFSTNKDRDYTIKIDVKALKPATQYYYAFAVETVSGVVVSPMGRAKTLPKTGTAPFKAAVVSCSNFPFGFFNVYDAIAKRDDVDAVIHLGDYLYEYGSDGYGSEVGAKIGRIVEPAHEIISLDDYRKRHAQYKADENLQKAHARAVWYCSWDDHESANDSYRTGAQNHQEETEGPWSTRKTQAIQAYLEWMPVRDPDAGKALGSIYRGFDIGDLASLFMLESRLLARSIPLSFGDAMAVPEDQRMAKVQEIIAETMNPERSMLGDVQENWLAAEFKRSVSEGKKWQVLGNQVIMAKVKTPNVAAVLSDEQKKAIYAKAPYAEQYIEFSKFGLTWNMDAWDGYVAARERLYASAKSANARLVTLTGDTHTAWANDLHDKDGELRGVEFGCTSVTSAGLGDIMPIPQINALMEEKNDEVRFFDAFGRGYTMLSLSKDAVDAEFVKVSDVYTPEYTVETVKSMRSTAQDSSMSKLTSL</sequence>
<dbReference type="InterPro" id="IPR006311">
    <property type="entry name" value="TAT_signal"/>
</dbReference>
<evidence type="ECO:0000313" key="4">
    <source>
        <dbReference type="EMBL" id="ACT58654.1"/>
    </source>
</evidence>
<keyword evidence="4" id="KW-0378">Hydrolase</keyword>
<gene>
    <name evidence="4" type="ordered locus">Hbal_0960</name>
</gene>
<accession>C6XQP8</accession>
<evidence type="ECO:0000259" key="3">
    <source>
        <dbReference type="Pfam" id="PF16655"/>
    </source>
</evidence>
<dbReference type="GO" id="GO:0004035">
    <property type="term" value="F:alkaline phosphatase activity"/>
    <property type="evidence" value="ECO:0007669"/>
    <property type="project" value="UniProtKB-EC"/>
</dbReference>
<organism evidence="4 5">
    <name type="scientific">Hirschia baltica (strain ATCC 49814 / DSM 5838 / IFAM 1418)</name>
    <dbReference type="NCBI Taxonomy" id="582402"/>
    <lineage>
        <taxon>Bacteria</taxon>
        <taxon>Pseudomonadati</taxon>
        <taxon>Pseudomonadota</taxon>
        <taxon>Alphaproteobacteria</taxon>
        <taxon>Hyphomonadales</taxon>
        <taxon>Hyphomonadaceae</taxon>
        <taxon>Hirschia</taxon>
    </lineage>
</organism>
<dbReference type="InterPro" id="IPR018946">
    <property type="entry name" value="PhoD-like_MPP"/>
</dbReference>
<dbReference type="eggNOG" id="COG3540">
    <property type="taxonomic scope" value="Bacteria"/>
</dbReference>
<evidence type="ECO:0000313" key="5">
    <source>
        <dbReference type="Proteomes" id="UP000002745"/>
    </source>
</evidence>
<dbReference type="InterPro" id="IPR032093">
    <property type="entry name" value="PhoD_N"/>
</dbReference>
<dbReference type="STRING" id="582402.Hbal_0960"/>
<evidence type="ECO:0000259" key="2">
    <source>
        <dbReference type="Pfam" id="PF09423"/>
    </source>
</evidence>
<dbReference type="OrthoDB" id="327733at2"/>
<dbReference type="Proteomes" id="UP000002745">
    <property type="component" value="Chromosome"/>
</dbReference>
<dbReference type="CDD" id="cd07389">
    <property type="entry name" value="MPP_PhoD"/>
    <property type="match status" value="1"/>
</dbReference>
<name>C6XQP8_HIRBI</name>
<feature type="chain" id="PRO_5002974242" evidence="1">
    <location>
        <begin position="21"/>
        <end position="584"/>
    </location>
</feature>
<dbReference type="PANTHER" id="PTHR43606:SF2">
    <property type="entry name" value="ALKALINE PHOSPHATASE FAMILY PROTEIN (AFU_ORTHOLOGUE AFUA_5G03860)"/>
    <property type="match status" value="1"/>
</dbReference>
<dbReference type="Gene3D" id="3.60.21.70">
    <property type="entry name" value="PhoD-like phosphatase"/>
    <property type="match status" value="1"/>
</dbReference>
<feature type="domain" description="PhoD-like phosphatase metallophosphatase" evidence="2">
    <location>
        <begin position="168"/>
        <end position="550"/>
    </location>
</feature>
<dbReference type="Gene3D" id="2.60.40.380">
    <property type="entry name" value="Purple acid phosphatase-like, N-terminal"/>
    <property type="match status" value="1"/>
</dbReference>
<dbReference type="HOGENOM" id="CLU_015982_1_0_5"/>
<dbReference type="AlphaFoldDB" id="C6XQP8"/>
<dbReference type="RefSeq" id="WP_015826804.1">
    <property type="nucleotide sequence ID" value="NC_012982.1"/>
</dbReference>